<dbReference type="PANTHER" id="PTHR43852">
    <property type="entry name" value="NUCLEOTIDYLTRANSFERASE"/>
    <property type="match status" value="1"/>
</dbReference>
<dbReference type="PATRIC" id="fig|251702.3.peg.2619"/>
<sequence>MNTHSLLTHLQSRLPDLLAVYLFGSQATGHANSESDLDLAVLVQGTLDPVALWRCGAVALWRLAGEIADIVRLPVDLIDLRTASTVMQYQIITTGRRLWFKDESAGVFEAFVLSEKTSLDCARAGLLEDIQKNGVVHGR</sequence>
<dbReference type="NCBIfam" id="NF047752">
    <property type="entry name" value="MntA_antitoxin"/>
    <property type="match status" value="1"/>
</dbReference>
<dbReference type="Proteomes" id="UP000050425">
    <property type="component" value="Unassembled WGS sequence"/>
</dbReference>
<evidence type="ECO:0000313" key="2">
    <source>
        <dbReference type="EMBL" id="KPW46998.1"/>
    </source>
</evidence>
<organism evidence="2 3">
    <name type="scientific">Pseudomonas syringae pv. antirrhini</name>
    <dbReference type="NCBI Taxonomy" id="251702"/>
    <lineage>
        <taxon>Bacteria</taxon>
        <taxon>Pseudomonadati</taxon>
        <taxon>Pseudomonadota</taxon>
        <taxon>Gammaproteobacteria</taxon>
        <taxon>Pseudomonadales</taxon>
        <taxon>Pseudomonadaceae</taxon>
        <taxon>Pseudomonas</taxon>
    </lineage>
</organism>
<dbReference type="InterPro" id="IPR052930">
    <property type="entry name" value="TA_antitoxin_MntA"/>
</dbReference>
<proteinExistence type="predicted"/>
<gene>
    <name evidence="2" type="ORF">ALO88_01978</name>
</gene>
<dbReference type="SUPFAM" id="SSF81301">
    <property type="entry name" value="Nucleotidyltransferase"/>
    <property type="match status" value="1"/>
</dbReference>
<feature type="domain" description="Polymerase beta nucleotidyltransferase" evidence="1">
    <location>
        <begin position="12"/>
        <end position="103"/>
    </location>
</feature>
<evidence type="ECO:0000259" key="1">
    <source>
        <dbReference type="Pfam" id="PF18765"/>
    </source>
</evidence>
<dbReference type="PANTHER" id="PTHR43852:SF2">
    <property type="entry name" value="PROTEIN ADENYLYLTRANSFERASE MNTA"/>
    <property type="match status" value="1"/>
</dbReference>
<dbReference type="AlphaFoldDB" id="A0A0N8QN99"/>
<dbReference type="InterPro" id="IPR041633">
    <property type="entry name" value="Polbeta"/>
</dbReference>
<reference evidence="2 3" key="1">
    <citation type="submission" date="2015-09" db="EMBL/GenBank/DDBJ databases">
        <title>Genome announcement of multiple Pseudomonas syringae strains.</title>
        <authorList>
            <person name="Thakur S."/>
            <person name="Wang P.W."/>
            <person name="Gong Y."/>
            <person name="Weir B.S."/>
            <person name="Guttman D.S."/>
        </authorList>
    </citation>
    <scope>NUCLEOTIDE SEQUENCE [LARGE SCALE GENOMIC DNA]</scope>
    <source>
        <strain evidence="2 3">ICMP4303</strain>
    </source>
</reference>
<dbReference type="Pfam" id="PF18765">
    <property type="entry name" value="Polbeta"/>
    <property type="match status" value="1"/>
</dbReference>
<evidence type="ECO:0000313" key="3">
    <source>
        <dbReference type="Proteomes" id="UP000050425"/>
    </source>
</evidence>
<dbReference type="RefSeq" id="WP_057418666.1">
    <property type="nucleotide sequence ID" value="NZ_LJPT01000118.1"/>
</dbReference>
<protein>
    <submittedName>
        <fullName evidence="2">DNA polymerase, beta domain protein region</fullName>
    </submittedName>
</protein>
<dbReference type="EMBL" id="LJPT01000118">
    <property type="protein sequence ID" value="KPW46998.1"/>
    <property type="molecule type" value="Genomic_DNA"/>
</dbReference>
<comment type="caution">
    <text evidence="2">The sequence shown here is derived from an EMBL/GenBank/DDBJ whole genome shotgun (WGS) entry which is preliminary data.</text>
</comment>
<dbReference type="Gene3D" id="3.30.460.10">
    <property type="entry name" value="Beta Polymerase, domain 2"/>
    <property type="match status" value="1"/>
</dbReference>
<dbReference type="InterPro" id="IPR043519">
    <property type="entry name" value="NT_sf"/>
</dbReference>
<name>A0A0N8QN99_9PSED</name>
<dbReference type="CDD" id="cd05403">
    <property type="entry name" value="NT_KNTase_like"/>
    <property type="match status" value="1"/>
</dbReference>
<accession>A0A0N8QN99</accession>